<dbReference type="EMBL" id="JAHMHQ010000001">
    <property type="protein sequence ID" value="KAK1655865.1"/>
    <property type="molecule type" value="Genomic_DNA"/>
</dbReference>
<protein>
    <submittedName>
        <fullName evidence="1">Uncharacterized protein</fullName>
    </submittedName>
</protein>
<evidence type="ECO:0000313" key="1">
    <source>
        <dbReference type="EMBL" id="KAK1655865.1"/>
    </source>
</evidence>
<dbReference type="RefSeq" id="XP_060451909.1">
    <property type="nucleotide sequence ID" value="XM_060581507.1"/>
</dbReference>
<dbReference type="GeneID" id="85466369"/>
<evidence type="ECO:0000313" key="2">
    <source>
        <dbReference type="Proteomes" id="UP001243989"/>
    </source>
</evidence>
<dbReference type="InterPro" id="IPR036770">
    <property type="entry name" value="Ankyrin_rpt-contain_sf"/>
</dbReference>
<dbReference type="Gene3D" id="1.25.40.20">
    <property type="entry name" value="Ankyrin repeat-containing domain"/>
    <property type="match status" value="1"/>
</dbReference>
<dbReference type="InterPro" id="IPR002110">
    <property type="entry name" value="Ankyrin_rpt"/>
</dbReference>
<reference evidence="1" key="1">
    <citation type="submission" date="2021-06" db="EMBL/GenBank/DDBJ databases">
        <title>Comparative genomics, transcriptomics and evolutionary studies reveal genomic signatures of adaptation to plant cell wall in hemibiotrophic fungi.</title>
        <authorList>
            <consortium name="DOE Joint Genome Institute"/>
            <person name="Baroncelli R."/>
            <person name="Diaz J.F."/>
            <person name="Benocci T."/>
            <person name="Peng M."/>
            <person name="Battaglia E."/>
            <person name="Haridas S."/>
            <person name="Andreopoulos W."/>
            <person name="Labutti K."/>
            <person name="Pangilinan J."/>
            <person name="Floch G.L."/>
            <person name="Makela M.R."/>
            <person name="Henrissat B."/>
            <person name="Grigoriev I.V."/>
            <person name="Crouch J.A."/>
            <person name="De Vries R.P."/>
            <person name="Sukno S.A."/>
            <person name="Thon M.R."/>
        </authorList>
    </citation>
    <scope>NUCLEOTIDE SEQUENCE</scope>
    <source>
        <strain evidence="1">CBS 102054</strain>
    </source>
</reference>
<comment type="caution">
    <text evidence="1">The sequence shown here is derived from an EMBL/GenBank/DDBJ whole genome shotgun (WGS) entry which is preliminary data.</text>
</comment>
<sequence>MATLFRPHHLRVLVYTSAGQPYGWNEVSIMVYYCCVLRWKEEVVGRVHGLSEVVCKGSFVSTHTAFQIHLFCRLLRDPTEGHDIIVQMLLSKDADVNAQGGKYGNALQAASSEGHDNIVQMLLSKGAFFGHHGFSGI</sequence>
<dbReference type="Proteomes" id="UP001243989">
    <property type="component" value="Unassembled WGS sequence"/>
</dbReference>
<name>A0AAJ0A3M9_9PEZI</name>
<proteinExistence type="predicted"/>
<dbReference type="SUPFAM" id="SSF48403">
    <property type="entry name" value="Ankyrin repeat"/>
    <property type="match status" value="1"/>
</dbReference>
<organism evidence="1 2">
    <name type="scientific">Colletotrichum phormii</name>
    <dbReference type="NCBI Taxonomy" id="359342"/>
    <lineage>
        <taxon>Eukaryota</taxon>
        <taxon>Fungi</taxon>
        <taxon>Dikarya</taxon>
        <taxon>Ascomycota</taxon>
        <taxon>Pezizomycotina</taxon>
        <taxon>Sordariomycetes</taxon>
        <taxon>Hypocreomycetidae</taxon>
        <taxon>Glomerellales</taxon>
        <taxon>Glomerellaceae</taxon>
        <taxon>Colletotrichum</taxon>
        <taxon>Colletotrichum acutatum species complex</taxon>
    </lineage>
</organism>
<dbReference type="AlphaFoldDB" id="A0AAJ0A3M9"/>
<gene>
    <name evidence="1" type="ORF">BDP81DRAFT_11364</name>
</gene>
<accession>A0AAJ0A3M9</accession>
<keyword evidence="2" id="KW-1185">Reference proteome</keyword>
<dbReference type="Pfam" id="PF00023">
    <property type="entry name" value="Ank"/>
    <property type="match status" value="2"/>
</dbReference>